<protein>
    <submittedName>
        <fullName evidence="2">Uncharacterized protein</fullName>
    </submittedName>
</protein>
<comment type="caution">
    <text evidence="2">The sequence shown here is derived from an EMBL/GenBank/DDBJ whole genome shotgun (WGS) entry which is preliminary data.</text>
</comment>
<sequence length="380" mass="42906">MSTTHVQPKSSPRELSKRMFFLASYSLTGAALMGSSIGLVIYQSRQFYILHRFSRSEEMHPRHHHGRFHDFNNNQELEGHDQDMNSNINHDPSMHGQYPHPRFHGGGHGHHRSLQSLFFSTWLPIIVWLTSLLTSSFLIATRKWVPRAMSARTGVLVSQCVFALFWILLGAMQEVQERLVAERRAARTMGMNPIAAAMEDSNQFDVMFELKEQIRSMIVPLCTVWYLTVILLGSATGLLTASSSLLEKQLHGEYDEAVYEQEEEAVLLIAEEKKALTMEDTKQPLTTLTQRQESGRYNAGCFSRYTTTQRVKLGLLVLVLFVTQMKLFHWIIQARSLQAFIEGTSTSVSLTLTLVGLVSGSVMTSLGVHFLPRTAPFSSA</sequence>
<feature type="transmembrane region" description="Helical" evidence="1">
    <location>
        <begin position="352"/>
        <end position="371"/>
    </location>
</feature>
<feature type="transmembrane region" description="Helical" evidence="1">
    <location>
        <begin position="217"/>
        <end position="241"/>
    </location>
</feature>
<keyword evidence="1" id="KW-0812">Transmembrane</keyword>
<evidence type="ECO:0000256" key="1">
    <source>
        <dbReference type="SAM" id="Phobius"/>
    </source>
</evidence>
<accession>A0A9P6FAR3</accession>
<name>A0A9P6FAR3_9FUNG</name>
<dbReference type="Proteomes" id="UP000723463">
    <property type="component" value="Unassembled WGS sequence"/>
</dbReference>
<proteinExistence type="predicted"/>
<keyword evidence="1" id="KW-0472">Membrane</keyword>
<keyword evidence="1" id="KW-1133">Transmembrane helix</keyword>
<feature type="transmembrane region" description="Helical" evidence="1">
    <location>
        <begin position="153"/>
        <end position="172"/>
    </location>
</feature>
<evidence type="ECO:0000313" key="2">
    <source>
        <dbReference type="EMBL" id="KAF9546067.1"/>
    </source>
</evidence>
<dbReference type="EMBL" id="JAAAXW010000061">
    <property type="protein sequence ID" value="KAF9546067.1"/>
    <property type="molecule type" value="Genomic_DNA"/>
</dbReference>
<gene>
    <name evidence="2" type="ORF">EC957_010203</name>
</gene>
<reference evidence="2" key="1">
    <citation type="journal article" date="2020" name="Fungal Divers.">
        <title>Resolving the Mortierellaceae phylogeny through synthesis of multi-gene phylogenetics and phylogenomics.</title>
        <authorList>
            <person name="Vandepol N."/>
            <person name="Liber J."/>
            <person name="Desiro A."/>
            <person name="Na H."/>
            <person name="Kennedy M."/>
            <person name="Barry K."/>
            <person name="Grigoriev I.V."/>
            <person name="Miller A.N."/>
            <person name="O'Donnell K."/>
            <person name="Stajich J.E."/>
            <person name="Bonito G."/>
        </authorList>
    </citation>
    <scope>NUCLEOTIDE SEQUENCE</scope>
    <source>
        <strain evidence="2">NRRL 2591</strain>
    </source>
</reference>
<keyword evidence="3" id="KW-1185">Reference proteome</keyword>
<feature type="transmembrane region" description="Helical" evidence="1">
    <location>
        <begin position="313"/>
        <end position="332"/>
    </location>
</feature>
<organism evidence="2 3">
    <name type="scientific">Mortierella hygrophila</name>
    <dbReference type="NCBI Taxonomy" id="979708"/>
    <lineage>
        <taxon>Eukaryota</taxon>
        <taxon>Fungi</taxon>
        <taxon>Fungi incertae sedis</taxon>
        <taxon>Mucoromycota</taxon>
        <taxon>Mortierellomycotina</taxon>
        <taxon>Mortierellomycetes</taxon>
        <taxon>Mortierellales</taxon>
        <taxon>Mortierellaceae</taxon>
        <taxon>Mortierella</taxon>
    </lineage>
</organism>
<evidence type="ECO:0000313" key="3">
    <source>
        <dbReference type="Proteomes" id="UP000723463"/>
    </source>
</evidence>
<feature type="transmembrane region" description="Helical" evidence="1">
    <location>
        <begin position="20"/>
        <end position="42"/>
    </location>
</feature>
<dbReference type="AlphaFoldDB" id="A0A9P6FAR3"/>
<feature type="transmembrane region" description="Helical" evidence="1">
    <location>
        <begin position="122"/>
        <end position="141"/>
    </location>
</feature>